<gene>
    <name evidence="10" type="ORF">CCMP2556_LOCUS1053</name>
</gene>
<feature type="transmembrane region" description="Helical" evidence="8">
    <location>
        <begin position="308"/>
        <end position="331"/>
    </location>
</feature>
<feature type="transmembrane region" description="Helical" evidence="8">
    <location>
        <begin position="219"/>
        <end position="244"/>
    </location>
</feature>
<feature type="domain" description="EF-hand" evidence="9">
    <location>
        <begin position="355"/>
        <end position="390"/>
    </location>
</feature>
<feature type="compositionally biased region" description="Polar residues" evidence="7">
    <location>
        <begin position="1"/>
        <end position="13"/>
    </location>
</feature>
<dbReference type="PROSITE" id="PS00018">
    <property type="entry name" value="EF_HAND_1"/>
    <property type="match status" value="2"/>
</dbReference>
<feature type="coiled-coil region" evidence="6">
    <location>
        <begin position="339"/>
        <end position="366"/>
    </location>
</feature>
<evidence type="ECO:0000256" key="4">
    <source>
        <dbReference type="ARBA" id="ARBA00022989"/>
    </source>
</evidence>
<feature type="domain" description="EF-hand" evidence="9">
    <location>
        <begin position="399"/>
        <end position="434"/>
    </location>
</feature>
<evidence type="ECO:0000259" key="9">
    <source>
        <dbReference type="PROSITE" id="PS50222"/>
    </source>
</evidence>
<reference evidence="10 11" key="1">
    <citation type="submission" date="2024-02" db="EMBL/GenBank/DDBJ databases">
        <authorList>
            <person name="Chen Y."/>
            <person name="Shah S."/>
            <person name="Dougan E. K."/>
            <person name="Thang M."/>
            <person name="Chan C."/>
        </authorList>
    </citation>
    <scope>NUCLEOTIDE SEQUENCE [LARGE SCALE GENOMIC DNA]</scope>
</reference>
<evidence type="ECO:0000256" key="5">
    <source>
        <dbReference type="ARBA" id="ARBA00023136"/>
    </source>
</evidence>
<organism evidence="10 11">
    <name type="scientific">Durusdinium trenchii</name>
    <dbReference type="NCBI Taxonomy" id="1381693"/>
    <lineage>
        <taxon>Eukaryota</taxon>
        <taxon>Sar</taxon>
        <taxon>Alveolata</taxon>
        <taxon>Dinophyceae</taxon>
        <taxon>Suessiales</taxon>
        <taxon>Symbiodiniaceae</taxon>
        <taxon>Durusdinium</taxon>
    </lineage>
</organism>
<dbReference type="Proteomes" id="UP001642484">
    <property type="component" value="Unassembled WGS sequence"/>
</dbReference>
<proteinExistence type="predicted"/>
<dbReference type="SUPFAM" id="SSF81324">
    <property type="entry name" value="Voltage-gated potassium channels"/>
    <property type="match status" value="1"/>
</dbReference>
<comment type="caution">
    <text evidence="10">The sequence shown here is derived from an EMBL/GenBank/DDBJ whole genome shotgun (WGS) entry which is preliminary data.</text>
</comment>
<dbReference type="SUPFAM" id="SSF47473">
    <property type="entry name" value="EF-hand"/>
    <property type="match status" value="1"/>
</dbReference>
<comment type="subcellular location">
    <subcellularLocation>
        <location evidence="1">Membrane</location>
        <topology evidence="1">Multi-pass membrane protein</topology>
    </subcellularLocation>
</comment>
<dbReference type="InterPro" id="IPR002048">
    <property type="entry name" value="EF_hand_dom"/>
</dbReference>
<dbReference type="Pfam" id="PF00520">
    <property type="entry name" value="Ion_trans"/>
    <property type="match status" value="1"/>
</dbReference>
<evidence type="ECO:0000256" key="7">
    <source>
        <dbReference type="SAM" id="MobiDB-lite"/>
    </source>
</evidence>
<dbReference type="Gene3D" id="1.10.287.70">
    <property type="match status" value="1"/>
</dbReference>
<dbReference type="InterPro" id="IPR018247">
    <property type="entry name" value="EF_Hand_1_Ca_BS"/>
</dbReference>
<dbReference type="InterPro" id="IPR011992">
    <property type="entry name" value="EF-hand-dom_pair"/>
</dbReference>
<evidence type="ECO:0000256" key="8">
    <source>
        <dbReference type="SAM" id="Phobius"/>
    </source>
</evidence>
<keyword evidence="4 8" id="KW-1133">Transmembrane helix</keyword>
<evidence type="ECO:0000313" key="10">
    <source>
        <dbReference type="EMBL" id="CAK8987910.1"/>
    </source>
</evidence>
<keyword evidence="5 8" id="KW-0472">Membrane</keyword>
<keyword evidence="11" id="KW-1185">Reference proteome</keyword>
<evidence type="ECO:0000256" key="2">
    <source>
        <dbReference type="ARBA" id="ARBA00022692"/>
    </source>
</evidence>
<dbReference type="CDD" id="cd00051">
    <property type="entry name" value="EFh"/>
    <property type="match status" value="1"/>
</dbReference>
<protein>
    <recommendedName>
        <fullName evidence="9">EF-hand domain-containing protein</fullName>
    </recommendedName>
</protein>
<keyword evidence="3" id="KW-0106">Calcium</keyword>
<dbReference type="Gene3D" id="1.10.238.10">
    <property type="entry name" value="EF-hand"/>
    <property type="match status" value="1"/>
</dbReference>
<keyword evidence="6" id="KW-0175">Coiled coil</keyword>
<dbReference type="Gene3D" id="1.20.120.350">
    <property type="entry name" value="Voltage-gated potassium channels. Chain C"/>
    <property type="match status" value="1"/>
</dbReference>
<evidence type="ECO:0000256" key="3">
    <source>
        <dbReference type="ARBA" id="ARBA00022837"/>
    </source>
</evidence>
<dbReference type="EMBL" id="CAXAMN010000336">
    <property type="protein sequence ID" value="CAK8987910.1"/>
    <property type="molecule type" value="Genomic_DNA"/>
</dbReference>
<sequence>MADAEQSSENPCQRSDGSEHSGSGSASLSDASDASSADGADAESESGWLAAPAIEPAKSVVKPASAFLKKGKSRTRSIDKETMNMCRVTVAKVLKSNYWDLFTCLVVICDITLTCVDIDYRANDWISPPWIGILSTTCLILYVCELLANLAVRDWAFLKEIWAVLDVLIILSGLAEVVLDSVGMGADSFGLLRVLRLVRIMRLFRLFRKFSLLKEFRKLLLMIVSCFKTLFWSFLFCFICMAAWSMLAVEMLHPIMDELEAEWRDCTFCARSLSTVMDANLLLFKTVVALDSWGKVALPVIQHTPSAAIIFCGSQLTIVFGILNLIVAVVVDQFAEQRTKDVTNMANDLEQENDEELRRLDKMFQLIDGDGDGELTLVELLEGATKSKEFQNRLRVMDIDQADLFQLFSMLDADGGGTIDPEEFKQTLARWNMDAKTSNRFIRYALQQLMKDHANAAQRLCVMEERLSAALYREQAAVRKEERRKGKLLRGLRLAQRFRDLRALPAHKRSSKEVQINDFTVLHGDNFGPKCWKPSRPNRFMFEALQPSVPSI</sequence>
<feature type="transmembrane region" description="Helical" evidence="8">
    <location>
        <begin position="156"/>
        <end position="175"/>
    </location>
</feature>
<keyword evidence="2 8" id="KW-0812">Transmembrane</keyword>
<dbReference type="Pfam" id="PF13202">
    <property type="entry name" value="EF-hand_5"/>
    <property type="match status" value="2"/>
</dbReference>
<dbReference type="PANTHER" id="PTHR46726:SF1">
    <property type="entry name" value="TWO-PORE CALCIUM CHANNEL 3"/>
    <property type="match status" value="1"/>
</dbReference>
<evidence type="ECO:0000256" key="1">
    <source>
        <dbReference type="ARBA" id="ARBA00004141"/>
    </source>
</evidence>
<dbReference type="PROSITE" id="PS50222">
    <property type="entry name" value="EF_HAND_2"/>
    <property type="match status" value="2"/>
</dbReference>
<feature type="region of interest" description="Disordered" evidence="7">
    <location>
        <begin position="1"/>
        <end position="46"/>
    </location>
</feature>
<dbReference type="InterPro" id="IPR005821">
    <property type="entry name" value="Ion_trans_dom"/>
</dbReference>
<name>A0ABP0HCE8_9DINO</name>
<feature type="transmembrane region" description="Helical" evidence="8">
    <location>
        <begin position="126"/>
        <end position="144"/>
    </location>
</feature>
<dbReference type="PANTHER" id="PTHR46726">
    <property type="entry name" value="TWO PORE CHANNEL 3"/>
    <property type="match status" value="1"/>
</dbReference>
<evidence type="ECO:0000313" key="11">
    <source>
        <dbReference type="Proteomes" id="UP001642484"/>
    </source>
</evidence>
<accession>A0ABP0HCE8</accession>
<evidence type="ECO:0000256" key="6">
    <source>
        <dbReference type="SAM" id="Coils"/>
    </source>
</evidence>
<dbReference type="InterPro" id="IPR027359">
    <property type="entry name" value="Volt_channel_dom_sf"/>
</dbReference>
<dbReference type="SMART" id="SM00054">
    <property type="entry name" value="EFh"/>
    <property type="match status" value="2"/>
</dbReference>
<feature type="compositionally biased region" description="Low complexity" evidence="7">
    <location>
        <begin position="20"/>
        <end position="39"/>
    </location>
</feature>
<feature type="transmembrane region" description="Helical" evidence="8">
    <location>
        <begin position="101"/>
        <end position="120"/>
    </location>
</feature>